<dbReference type="InterPro" id="IPR045322">
    <property type="entry name" value="HECTD1/TRIP12-like"/>
</dbReference>
<evidence type="ECO:0000256" key="4">
    <source>
        <dbReference type="ARBA" id="ARBA00022679"/>
    </source>
</evidence>
<feature type="compositionally biased region" description="Acidic residues" evidence="7">
    <location>
        <begin position="31"/>
        <end position="49"/>
    </location>
</feature>
<evidence type="ECO:0000256" key="2">
    <source>
        <dbReference type="ARBA" id="ARBA00006331"/>
    </source>
</evidence>
<sequence length="1424" mass="160348">MNRGDEEYDQDGDYAVSGMEDFGETQLDSQESGDDDSNAEYSYPEEEGDYSNYYNEYGDEDAEEDAEEEEREDTEAVGRGPGGRPDRWVSSLQELLGTLAQGLEARRAGEDGGARRVNLAEVFPEYRQMFGMGGGARGEHGRMQTLVANVVAAAEDPYVAAESLREINEQLLMLNPLAAERVVPQGELLLAIIDVLRDERLQGELQLQLIACRCLYNMFEMNPEMVSSAVEKDVIPTLRKKLAEISYIDLAEQVLETLEYISRLLGKEILESGSLVECLQYVDFFTVHAQRKATTIVANSCARAKACDFKNIEAFFPLLKGVLVNNKDQVILTKMLNALYSICGALGASSRAELESLIDLEIIRRVVGVVSSSDIDLDGKLRSIDILSQLATTSPKIRKQIIDSCDLSSMLWGCFSEYKKNSTSSLHETLMFVPKQLLASISRFLALLLPIEEEQVLSIDHRDDPQAVAISEEYITLVGQLMPFLIEIYLNTVDFDIRRYILISLARIASIMSSNSSYVDKQLIGLLSSSITQNKSAYEQDKGDKLVTGGLLIGLLSVSTIMIAKCSQNVLPALRREGTFEILRSLYSYLQQTHDPKGIDEGSEPFDISEDPDDGDDVTHSTSGISSDEDDYDMEFGEVDVPDQVKPKKIKFAVFRPLTTQYVEKKLWQLCQTLVEGLSSNDESVINELREIEELVSFLHSVDRSEDSPEYWTRTWTAVRDMIFRDNFTISGFEFISTGLSDGICRLIKLHPSKSSSCRTAFIQVFSDRLELLVKTLQSALTKLESFEIIDCGTTESRAASLGKQMKLKLEYIGDLKKDNIPPMMSSLMVNIHCISSYKTLNEFLKHRVAQSRFLNSILPLSNSIAASDDVKTMNFQFQAGDEIISSSETIFGSIFKYMSNAKRSPTQIWSEVQVIKYKRVYEENDDPDITRLYPEHVFDSEELKPIDGILDLLSCCYNIVEDSSLFVNPKLTVKLSRQLEEPLIVASGALPRWALHITRHYFFLFPLDVRMFFLQNTSFGYGRLIQLWKERTENEKYSSSDDQLQQLGRPTRHKLRISRENMFLSALKILSKYGSSPSVLEIEYQDEVGIGMGPTLEFYASVSKEFARKSLGMWHGSSVPGDDFLDGLLFPAPLSPKRNGAKIYELFTHLGTFVARSMLDNRILDFRFNRVFFDLMHTAARREELDFAHPAKLLESLRLIDPQLAKSLAFVREPRNWPDLESMALSFTVPGYDFDLVEGGANTPVTAANAELYVARVLDAFLGSGVRQQLRAFMEGFSRAFPYSSLLVLTPDELSELYGRVEEDWSVETLYSYITADHGYSMDSPTLHDLIAVMAAFDQHHRRLFLQFLTGSPKLPVGGFKNLKPHLTVVLKHPEGDLSPDQYLPSVMTCANYLKLPKYSSREVLRARIVHAIHEGSGAFLLS</sequence>
<dbReference type="InterPro" id="IPR035983">
    <property type="entry name" value="Hect_E3_ubiquitin_ligase"/>
</dbReference>
<dbReference type="FunCoup" id="Q75DK8">
    <property type="interactions" value="1276"/>
</dbReference>
<protein>
    <recommendedName>
        <fullName evidence="3">HECT-type E3 ubiquitin transferase</fullName>
        <ecNumber evidence="3">2.3.2.26</ecNumber>
    </recommendedName>
</protein>
<evidence type="ECO:0000313" key="10">
    <source>
        <dbReference type="Proteomes" id="UP000000591"/>
    </source>
</evidence>
<dbReference type="HOGENOM" id="CLU_000366_1_1_1"/>
<dbReference type="GO" id="GO:0035519">
    <property type="term" value="P:protein K29-linked ubiquitination"/>
    <property type="evidence" value="ECO:0007669"/>
    <property type="project" value="EnsemblFungi"/>
</dbReference>
<dbReference type="GO" id="GO:0010994">
    <property type="term" value="P:free ubiquitin chain polymerization"/>
    <property type="evidence" value="ECO:0007669"/>
    <property type="project" value="EnsemblFungi"/>
</dbReference>
<feature type="region of interest" description="Disordered" evidence="7">
    <location>
        <begin position="1"/>
        <end position="88"/>
    </location>
</feature>
<evidence type="ECO:0000256" key="6">
    <source>
        <dbReference type="PROSITE-ProRule" id="PRU00104"/>
    </source>
</evidence>
<feature type="compositionally biased region" description="Acidic residues" evidence="7">
    <location>
        <begin position="1"/>
        <end position="12"/>
    </location>
</feature>
<gene>
    <name evidence="9" type="ORF">AGOS_ABR013W</name>
</gene>
<reference evidence="10" key="2">
    <citation type="journal article" date="2013" name="G3 (Bethesda)">
        <title>Genomes of Ashbya fungi isolated from insects reveal four mating-type loci, numerous translocations, lack of transposons, and distinct gene duplications.</title>
        <authorList>
            <person name="Dietrich F.S."/>
            <person name="Voegeli S."/>
            <person name="Kuo S."/>
            <person name="Philippsen P."/>
        </authorList>
    </citation>
    <scope>GENOME REANNOTATION</scope>
    <source>
        <strain evidence="10">ATCC 10895 / CBS 109.51 / FGSC 9923 / NRRL Y-1056</strain>
    </source>
</reference>
<dbReference type="Gene3D" id="3.30.2160.10">
    <property type="entry name" value="Hect, E3 ligase catalytic domain"/>
    <property type="match status" value="1"/>
</dbReference>
<dbReference type="InterPro" id="IPR016024">
    <property type="entry name" value="ARM-type_fold"/>
</dbReference>
<dbReference type="GeneID" id="4619051"/>
<accession>Q75DK8</accession>
<dbReference type="CDD" id="cd00078">
    <property type="entry name" value="HECTc"/>
    <property type="match status" value="1"/>
</dbReference>
<evidence type="ECO:0000256" key="5">
    <source>
        <dbReference type="ARBA" id="ARBA00022786"/>
    </source>
</evidence>
<dbReference type="GO" id="GO:0000209">
    <property type="term" value="P:protein polyubiquitination"/>
    <property type="evidence" value="ECO:0000318"/>
    <property type="project" value="GO_Central"/>
</dbReference>
<dbReference type="eggNOG" id="KOG0168">
    <property type="taxonomic scope" value="Eukaryota"/>
</dbReference>
<dbReference type="EMBL" id="AE016815">
    <property type="protein sequence ID" value="AAS50783.2"/>
    <property type="molecule type" value="Genomic_DNA"/>
</dbReference>
<evidence type="ECO:0000259" key="8">
    <source>
        <dbReference type="PROSITE" id="PS50237"/>
    </source>
</evidence>
<feature type="active site" description="Glycyl thioester intermediate" evidence="6">
    <location>
        <position position="1391"/>
    </location>
</feature>
<comment type="catalytic activity">
    <reaction evidence="1">
        <text>S-ubiquitinyl-[E2 ubiquitin-conjugating enzyme]-L-cysteine + [acceptor protein]-L-lysine = [E2 ubiquitin-conjugating enzyme]-L-cysteine + N(6)-ubiquitinyl-[acceptor protein]-L-lysine.</text>
        <dbReference type="EC" id="2.3.2.26"/>
    </reaction>
</comment>
<keyword evidence="4" id="KW-0808">Transferase</keyword>
<dbReference type="Gene3D" id="1.25.10.10">
    <property type="entry name" value="Leucine-rich Repeat Variant"/>
    <property type="match status" value="1"/>
</dbReference>
<dbReference type="EC" id="2.3.2.26" evidence="3"/>
<dbReference type="InterPro" id="IPR011989">
    <property type="entry name" value="ARM-like"/>
</dbReference>
<keyword evidence="10" id="KW-1185">Reference proteome</keyword>
<evidence type="ECO:0000256" key="1">
    <source>
        <dbReference type="ARBA" id="ARBA00000885"/>
    </source>
</evidence>
<comment type="similarity">
    <text evidence="2">Belongs to the UPL family. K-HECT subfamily.</text>
</comment>
<dbReference type="InterPro" id="IPR000569">
    <property type="entry name" value="HECT_dom"/>
</dbReference>
<dbReference type="OMA" id="FFTIHAQ"/>
<dbReference type="SMART" id="SM00119">
    <property type="entry name" value="HECTc"/>
    <property type="match status" value="1"/>
</dbReference>
<dbReference type="RefSeq" id="NP_982959.2">
    <property type="nucleotide sequence ID" value="NM_208312.2"/>
</dbReference>
<dbReference type="KEGG" id="ago:AGOS_ABR013W"/>
<name>Q75DK8_EREGS</name>
<dbReference type="InterPro" id="IPR057948">
    <property type="entry name" value="TPR_TRIP12_N"/>
</dbReference>
<dbReference type="PROSITE" id="PS50237">
    <property type="entry name" value="HECT"/>
    <property type="match status" value="1"/>
</dbReference>
<dbReference type="Pfam" id="PF25579">
    <property type="entry name" value="TPR_TRIP12_N"/>
    <property type="match status" value="1"/>
</dbReference>
<dbReference type="Gene3D" id="3.30.2410.10">
    <property type="entry name" value="Hect, E3 ligase catalytic domain"/>
    <property type="match status" value="1"/>
</dbReference>
<dbReference type="SUPFAM" id="SSF56204">
    <property type="entry name" value="Hect, E3 ligase catalytic domain"/>
    <property type="match status" value="1"/>
</dbReference>
<dbReference type="SUPFAM" id="SSF48371">
    <property type="entry name" value="ARM repeat"/>
    <property type="match status" value="1"/>
</dbReference>
<dbReference type="GO" id="GO:0043161">
    <property type="term" value="P:proteasome-mediated ubiquitin-dependent protein catabolic process"/>
    <property type="evidence" value="ECO:0000318"/>
    <property type="project" value="GO_Central"/>
</dbReference>
<dbReference type="Pfam" id="PF00632">
    <property type="entry name" value="HECT"/>
    <property type="match status" value="1"/>
</dbReference>
<reference evidence="9 10" key="1">
    <citation type="journal article" date="2004" name="Science">
        <title>The Ashbya gossypii genome as a tool for mapping the ancient Saccharomyces cerevisiae genome.</title>
        <authorList>
            <person name="Dietrich F.S."/>
            <person name="Voegeli S."/>
            <person name="Brachat S."/>
            <person name="Lerch A."/>
            <person name="Gates K."/>
            <person name="Steiner S."/>
            <person name="Mohr C."/>
            <person name="Pohlmann R."/>
            <person name="Luedi P."/>
            <person name="Choi S."/>
            <person name="Wing R.A."/>
            <person name="Flavier A."/>
            <person name="Gaffney T.D."/>
            <person name="Philippsen P."/>
        </authorList>
    </citation>
    <scope>NUCLEOTIDE SEQUENCE [LARGE SCALE GENOMIC DNA]</scope>
    <source>
        <strain evidence="10">ATCC 10895 / CBS 109.51 / FGSC 9923 / NRRL Y-1056</strain>
    </source>
</reference>
<proteinExistence type="inferred from homology"/>
<keyword evidence="5 6" id="KW-0833">Ubl conjugation pathway</keyword>
<dbReference type="PANTHER" id="PTHR45670:SF1">
    <property type="entry name" value="E3 UBIQUITIN-PROTEIN LIGASE HECTD1"/>
    <property type="match status" value="1"/>
</dbReference>
<feature type="compositionally biased region" description="Acidic residues" evidence="7">
    <location>
        <begin position="57"/>
        <end position="75"/>
    </location>
</feature>
<dbReference type="eggNOG" id="KOG0170">
    <property type="taxonomic scope" value="Eukaryota"/>
</dbReference>
<dbReference type="OrthoDB" id="423283at2759"/>
<dbReference type="PANTHER" id="PTHR45670">
    <property type="entry name" value="E3 UBIQUITIN-PROTEIN LIGASE TRIP12"/>
    <property type="match status" value="1"/>
</dbReference>
<evidence type="ECO:0000313" key="9">
    <source>
        <dbReference type="EMBL" id="AAS50783.2"/>
    </source>
</evidence>
<dbReference type="GO" id="GO:0061630">
    <property type="term" value="F:ubiquitin protein ligase activity"/>
    <property type="evidence" value="ECO:0000318"/>
    <property type="project" value="GO_Central"/>
</dbReference>
<dbReference type="Proteomes" id="UP000000591">
    <property type="component" value="Chromosome II"/>
</dbReference>
<feature type="region of interest" description="Disordered" evidence="7">
    <location>
        <begin position="594"/>
        <end position="633"/>
    </location>
</feature>
<dbReference type="Gene3D" id="3.90.1750.10">
    <property type="entry name" value="Hect, E3 ligase catalytic domains"/>
    <property type="match status" value="1"/>
</dbReference>
<organism evidence="9 10">
    <name type="scientific">Eremothecium gossypii (strain ATCC 10895 / CBS 109.51 / FGSC 9923 / NRRL Y-1056)</name>
    <name type="common">Yeast</name>
    <name type="synonym">Ashbya gossypii</name>
    <dbReference type="NCBI Taxonomy" id="284811"/>
    <lineage>
        <taxon>Eukaryota</taxon>
        <taxon>Fungi</taxon>
        <taxon>Dikarya</taxon>
        <taxon>Ascomycota</taxon>
        <taxon>Saccharomycotina</taxon>
        <taxon>Saccharomycetes</taxon>
        <taxon>Saccharomycetales</taxon>
        <taxon>Saccharomycetaceae</taxon>
        <taxon>Eremothecium</taxon>
    </lineage>
</organism>
<evidence type="ECO:0000256" key="3">
    <source>
        <dbReference type="ARBA" id="ARBA00012485"/>
    </source>
</evidence>
<dbReference type="STRING" id="284811.Q75DK8"/>
<dbReference type="GO" id="GO:0016607">
    <property type="term" value="C:nuclear speck"/>
    <property type="evidence" value="ECO:0000318"/>
    <property type="project" value="GO_Central"/>
</dbReference>
<feature type="compositionally biased region" description="Acidic residues" evidence="7">
    <location>
        <begin position="601"/>
        <end position="616"/>
    </location>
</feature>
<feature type="domain" description="HECT" evidence="8">
    <location>
        <begin position="1081"/>
        <end position="1424"/>
    </location>
</feature>
<evidence type="ECO:0000256" key="7">
    <source>
        <dbReference type="SAM" id="MobiDB-lite"/>
    </source>
</evidence>
<dbReference type="GO" id="GO:1904855">
    <property type="term" value="F:proteasome regulatory particle binding"/>
    <property type="evidence" value="ECO:0007669"/>
    <property type="project" value="EnsemblFungi"/>
</dbReference>
<dbReference type="InParanoid" id="Q75DK8"/>